<dbReference type="InterPro" id="IPR005135">
    <property type="entry name" value="Endo/exonuclease/phosphatase"/>
</dbReference>
<dbReference type="PANTHER" id="PTHR12121:SF45">
    <property type="entry name" value="NOCTURNIN"/>
    <property type="match status" value="1"/>
</dbReference>
<gene>
    <name evidence="5" type="ORF">HK097_005057</name>
</gene>
<feature type="domain" description="Endonuclease/exonuclease/phosphatase" evidence="4">
    <location>
        <begin position="63"/>
        <end position="182"/>
    </location>
</feature>
<name>A0AAD5WYN1_9FUNG</name>
<evidence type="ECO:0000256" key="2">
    <source>
        <dbReference type="ARBA" id="ARBA00022801"/>
    </source>
</evidence>
<dbReference type="InterPro" id="IPR036691">
    <property type="entry name" value="Endo/exonu/phosph_ase_sf"/>
</dbReference>
<evidence type="ECO:0000313" key="6">
    <source>
        <dbReference type="Proteomes" id="UP001212841"/>
    </source>
</evidence>
<accession>A0AAD5WYN1</accession>
<dbReference type="Pfam" id="PF03372">
    <property type="entry name" value="Exo_endo_phos"/>
    <property type="match status" value="1"/>
</dbReference>
<evidence type="ECO:0000259" key="4">
    <source>
        <dbReference type="Pfam" id="PF03372"/>
    </source>
</evidence>
<protein>
    <recommendedName>
        <fullName evidence="4">Endonuclease/exonuclease/phosphatase domain-containing protein</fullName>
    </recommendedName>
</protein>
<comment type="caution">
    <text evidence="5">The sequence shown here is derived from an EMBL/GenBank/DDBJ whole genome shotgun (WGS) entry which is preliminary data.</text>
</comment>
<feature type="region of interest" description="Disordered" evidence="3">
    <location>
        <begin position="1"/>
        <end position="47"/>
    </location>
</feature>
<dbReference type="SUPFAM" id="SSF56219">
    <property type="entry name" value="DNase I-like"/>
    <property type="match status" value="1"/>
</dbReference>
<dbReference type="PANTHER" id="PTHR12121">
    <property type="entry name" value="CARBON CATABOLITE REPRESSOR PROTEIN 4"/>
    <property type="match status" value="1"/>
</dbReference>
<dbReference type="GO" id="GO:0000175">
    <property type="term" value="F:3'-5'-RNA exonuclease activity"/>
    <property type="evidence" value="ECO:0007669"/>
    <property type="project" value="TreeGrafter"/>
</dbReference>
<proteinExistence type="inferred from homology"/>
<feature type="compositionally biased region" description="Polar residues" evidence="3">
    <location>
        <begin position="1"/>
        <end position="10"/>
    </location>
</feature>
<dbReference type="AlphaFoldDB" id="A0AAD5WYN1"/>
<dbReference type="EMBL" id="JADGJD010002388">
    <property type="protein sequence ID" value="KAJ3032846.1"/>
    <property type="molecule type" value="Genomic_DNA"/>
</dbReference>
<reference evidence="5" key="1">
    <citation type="submission" date="2020-05" db="EMBL/GenBank/DDBJ databases">
        <title>Phylogenomic resolution of chytrid fungi.</title>
        <authorList>
            <person name="Stajich J.E."/>
            <person name="Amses K."/>
            <person name="Simmons R."/>
            <person name="Seto K."/>
            <person name="Myers J."/>
            <person name="Bonds A."/>
            <person name="Quandt C.A."/>
            <person name="Barry K."/>
            <person name="Liu P."/>
            <person name="Grigoriev I."/>
            <person name="Longcore J.E."/>
            <person name="James T.Y."/>
        </authorList>
    </citation>
    <scope>NUCLEOTIDE SEQUENCE</scope>
    <source>
        <strain evidence="5">JEL0318</strain>
    </source>
</reference>
<evidence type="ECO:0000313" key="5">
    <source>
        <dbReference type="EMBL" id="KAJ3032846.1"/>
    </source>
</evidence>
<dbReference type="Gene3D" id="3.60.10.10">
    <property type="entry name" value="Endonuclease/exonuclease/phosphatase"/>
    <property type="match status" value="1"/>
</dbReference>
<feature type="non-terminal residue" evidence="5">
    <location>
        <position position="223"/>
    </location>
</feature>
<comment type="similarity">
    <text evidence="1">Belongs to the CCR4/nocturin family.</text>
</comment>
<dbReference type="Proteomes" id="UP001212841">
    <property type="component" value="Unassembled WGS sequence"/>
</dbReference>
<evidence type="ECO:0000256" key="1">
    <source>
        <dbReference type="ARBA" id="ARBA00010774"/>
    </source>
</evidence>
<keyword evidence="2" id="KW-0378">Hydrolase</keyword>
<keyword evidence="6" id="KW-1185">Reference proteome</keyword>
<evidence type="ECO:0000256" key="3">
    <source>
        <dbReference type="SAM" id="MobiDB-lite"/>
    </source>
</evidence>
<dbReference type="InterPro" id="IPR050410">
    <property type="entry name" value="CCR4/nocturin_mRNA_transcr"/>
</dbReference>
<sequence length="223" mass="24979">MPDTSHQNLGPRQKKRKQVPAAEKPVEVRPPIPKAPPRRMIPVLPPFPKTTSQTPLRSFTIMTYNILAQCLVRRDLFPYCGKDDLKGATRFPMILDEITRQHKPDIACLQEVDNFEKQLVPGLRSAGYDWVYLRKDATKDNGHGLCIAWKKDKFSKVSTNSIHYDLSPLIHPTPITPLTGNIAQLVSLKFRSPATPTTLDPFLSETLSPSQLAASRLAEASSE</sequence>
<organism evidence="5 6">
    <name type="scientific">Rhizophlyctis rosea</name>
    <dbReference type="NCBI Taxonomy" id="64517"/>
    <lineage>
        <taxon>Eukaryota</taxon>
        <taxon>Fungi</taxon>
        <taxon>Fungi incertae sedis</taxon>
        <taxon>Chytridiomycota</taxon>
        <taxon>Chytridiomycota incertae sedis</taxon>
        <taxon>Chytridiomycetes</taxon>
        <taxon>Rhizophlyctidales</taxon>
        <taxon>Rhizophlyctidaceae</taxon>
        <taxon>Rhizophlyctis</taxon>
    </lineage>
</organism>
<dbReference type="GO" id="GO:0006139">
    <property type="term" value="P:nucleobase-containing compound metabolic process"/>
    <property type="evidence" value="ECO:0007669"/>
    <property type="project" value="UniProtKB-ARBA"/>
</dbReference>